<organism evidence="1 2">
    <name type="scientific">Rhinocladiella mackenziei CBS 650.93</name>
    <dbReference type="NCBI Taxonomy" id="1442369"/>
    <lineage>
        <taxon>Eukaryota</taxon>
        <taxon>Fungi</taxon>
        <taxon>Dikarya</taxon>
        <taxon>Ascomycota</taxon>
        <taxon>Pezizomycotina</taxon>
        <taxon>Eurotiomycetes</taxon>
        <taxon>Chaetothyriomycetidae</taxon>
        <taxon>Chaetothyriales</taxon>
        <taxon>Herpotrichiellaceae</taxon>
        <taxon>Rhinocladiella</taxon>
    </lineage>
</organism>
<sequence>MVENEDKAEIMILELMREYSFNLSRLKDLLRQNHLEVSLSKVQYADIAPIVGLEAVVKGDDILAFDMFRARLPNSVFNQIVEDLRRFSAQYGPMSKHENEEARACYLSGYFNRIIALFSGLLFNTPETILEGGATTKDRIEYQFKTFGGITVVFIQAKLDIGSLQERITCLAQVIAECGACAWMNYQNGFHVPIMAIWCDGKQFCFFKFIDRHLEHVNPQFFWGKFANGDRKLSIDEIELRPGTDSRTFVRQTRQICESLYYVFLFEYQSGLEAYWKRGVEKRKAHGIEREPTPEWPMATVHAKAALDEALSAWNQINRGNLTESKISAERAVQLLAERYIESCHSSL</sequence>
<evidence type="ECO:0000313" key="2">
    <source>
        <dbReference type="Proteomes" id="UP000053617"/>
    </source>
</evidence>
<evidence type="ECO:0000313" key="1">
    <source>
        <dbReference type="EMBL" id="KIX07252.1"/>
    </source>
</evidence>
<proteinExistence type="predicted"/>
<dbReference type="AlphaFoldDB" id="A0A0D2FY75"/>
<dbReference type="RefSeq" id="XP_013274388.1">
    <property type="nucleotide sequence ID" value="XM_013418934.1"/>
</dbReference>
<dbReference type="GeneID" id="25289976"/>
<name>A0A0D2FY75_9EURO</name>
<gene>
    <name evidence="1" type="ORF">Z518_01905</name>
</gene>
<dbReference type="HOGENOM" id="CLU_047141_0_0_1"/>
<dbReference type="OrthoDB" id="5418029at2759"/>
<dbReference type="VEuPathDB" id="FungiDB:Z518_01905"/>
<protein>
    <submittedName>
        <fullName evidence="1">Uncharacterized protein</fullName>
    </submittedName>
</protein>
<dbReference type="Proteomes" id="UP000053617">
    <property type="component" value="Unassembled WGS sequence"/>
</dbReference>
<reference evidence="1 2" key="1">
    <citation type="submission" date="2015-01" db="EMBL/GenBank/DDBJ databases">
        <title>The Genome Sequence of Rhinocladiella mackenzie CBS 650.93.</title>
        <authorList>
            <consortium name="The Broad Institute Genomics Platform"/>
            <person name="Cuomo C."/>
            <person name="de Hoog S."/>
            <person name="Gorbushina A."/>
            <person name="Stielow B."/>
            <person name="Teixiera M."/>
            <person name="Abouelleil A."/>
            <person name="Chapman S.B."/>
            <person name="Priest M."/>
            <person name="Young S.K."/>
            <person name="Wortman J."/>
            <person name="Nusbaum C."/>
            <person name="Birren B."/>
        </authorList>
    </citation>
    <scope>NUCLEOTIDE SEQUENCE [LARGE SCALE GENOMIC DNA]</scope>
    <source>
        <strain evidence="1 2">CBS 650.93</strain>
    </source>
</reference>
<keyword evidence="2" id="KW-1185">Reference proteome</keyword>
<dbReference type="EMBL" id="KN847476">
    <property type="protein sequence ID" value="KIX07252.1"/>
    <property type="molecule type" value="Genomic_DNA"/>
</dbReference>
<accession>A0A0D2FY75</accession>